<dbReference type="EMBL" id="UYRW01009940">
    <property type="protein sequence ID" value="VDM98314.1"/>
    <property type="molecule type" value="Genomic_DNA"/>
</dbReference>
<dbReference type="SUPFAM" id="SSF57424">
    <property type="entry name" value="LDL receptor-like module"/>
    <property type="match status" value="1"/>
</dbReference>
<sequence length="79" mass="8848">MITFITIDDNDDGYTDADDRERYQVVEPGKICTIDEFQCVSGECINRNAYCDGKPDCPDGSDEVHCHPTTQEQTSKPVT</sequence>
<gene>
    <name evidence="11" type="ORF">NOO_LOCUS12203</name>
</gene>
<keyword evidence="4" id="KW-1133">Transmembrane helix</keyword>
<dbReference type="InterPro" id="IPR002172">
    <property type="entry name" value="LDrepeatLR_classA_rpt"/>
</dbReference>
<keyword evidence="5" id="KW-0472">Membrane</keyword>
<feature type="disulfide bond" evidence="9">
    <location>
        <begin position="32"/>
        <end position="44"/>
    </location>
</feature>
<evidence type="ECO:0000256" key="1">
    <source>
        <dbReference type="ARBA" id="ARBA00004167"/>
    </source>
</evidence>
<dbReference type="STRING" id="42157.A0A182EVL2"/>
<feature type="region of interest" description="Disordered" evidence="10">
    <location>
        <begin position="60"/>
        <end position="79"/>
    </location>
</feature>
<dbReference type="PROSITE" id="PS01209">
    <property type="entry name" value="LDLRA_1"/>
    <property type="match status" value="1"/>
</dbReference>
<reference evidence="13" key="1">
    <citation type="submission" date="2016-06" db="UniProtKB">
        <authorList>
            <consortium name="WormBaseParasite"/>
        </authorList>
    </citation>
    <scope>IDENTIFICATION</scope>
</reference>
<evidence type="ECO:0000256" key="3">
    <source>
        <dbReference type="ARBA" id="ARBA00022737"/>
    </source>
</evidence>
<dbReference type="GO" id="GO:0005886">
    <property type="term" value="C:plasma membrane"/>
    <property type="evidence" value="ECO:0007669"/>
    <property type="project" value="TreeGrafter"/>
</dbReference>
<dbReference type="Gene3D" id="4.10.400.10">
    <property type="entry name" value="Low-density Lipoprotein Receptor"/>
    <property type="match status" value="1"/>
</dbReference>
<keyword evidence="6 9" id="KW-1015">Disulfide bond</keyword>
<reference evidence="11 12" key="2">
    <citation type="submission" date="2018-08" db="EMBL/GenBank/DDBJ databases">
        <authorList>
            <person name="Laetsch R D."/>
            <person name="Stevens L."/>
            <person name="Kumar S."/>
            <person name="Blaxter L. M."/>
        </authorList>
    </citation>
    <scope>NUCLEOTIDE SEQUENCE [LARGE SCALE GENOMIC DNA]</scope>
</reference>
<dbReference type="InterPro" id="IPR036055">
    <property type="entry name" value="LDL_receptor-like_sf"/>
</dbReference>
<dbReference type="InterPro" id="IPR051221">
    <property type="entry name" value="LDLR-related"/>
</dbReference>
<accession>A0A182EVL2</accession>
<dbReference type="PROSITE" id="PS50068">
    <property type="entry name" value="LDLRA_2"/>
    <property type="match status" value="1"/>
</dbReference>
<dbReference type="OrthoDB" id="664115at2759"/>
<dbReference type="Proteomes" id="UP000271087">
    <property type="component" value="Unassembled WGS sequence"/>
</dbReference>
<comment type="subcellular location">
    <subcellularLocation>
        <location evidence="1">Membrane</location>
        <topology evidence="1">Single-pass membrane protein</topology>
    </subcellularLocation>
</comment>
<evidence type="ECO:0000256" key="5">
    <source>
        <dbReference type="ARBA" id="ARBA00023136"/>
    </source>
</evidence>
<evidence type="ECO:0000256" key="9">
    <source>
        <dbReference type="PROSITE-ProRule" id="PRU00124"/>
    </source>
</evidence>
<keyword evidence="2" id="KW-0812">Transmembrane</keyword>
<evidence type="ECO:0000256" key="4">
    <source>
        <dbReference type="ARBA" id="ARBA00022989"/>
    </source>
</evidence>
<feature type="compositionally biased region" description="Polar residues" evidence="10">
    <location>
        <begin position="68"/>
        <end position="79"/>
    </location>
</feature>
<keyword evidence="7" id="KW-0675">Receptor</keyword>
<evidence type="ECO:0000313" key="12">
    <source>
        <dbReference type="Proteomes" id="UP000271087"/>
    </source>
</evidence>
<evidence type="ECO:0000313" key="13">
    <source>
        <dbReference type="WBParaSite" id="nOo.2.0.1.t12203-RA"/>
    </source>
</evidence>
<keyword evidence="3" id="KW-0677">Repeat</keyword>
<feature type="disulfide bond" evidence="9">
    <location>
        <begin position="51"/>
        <end position="66"/>
    </location>
</feature>
<dbReference type="Pfam" id="PF00057">
    <property type="entry name" value="Ldl_recept_a"/>
    <property type="match status" value="1"/>
</dbReference>
<dbReference type="CDD" id="cd00112">
    <property type="entry name" value="LDLa"/>
    <property type="match status" value="1"/>
</dbReference>
<evidence type="ECO:0000256" key="7">
    <source>
        <dbReference type="ARBA" id="ARBA00023170"/>
    </source>
</evidence>
<keyword evidence="12" id="KW-1185">Reference proteome</keyword>
<organism evidence="13">
    <name type="scientific">Onchocerca ochengi</name>
    <name type="common">Filarial nematode worm</name>
    <dbReference type="NCBI Taxonomy" id="42157"/>
    <lineage>
        <taxon>Eukaryota</taxon>
        <taxon>Metazoa</taxon>
        <taxon>Ecdysozoa</taxon>
        <taxon>Nematoda</taxon>
        <taxon>Chromadorea</taxon>
        <taxon>Rhabditida</taxon>
        <taxon>Spirurina</taxon>
        <taxon>Spiruromorpha</taxon>
        <taxon>Filarioidea</taxon>
        <taxon>Onchocercidae</taxon>
        <taxon>Onchocerca</taxon>
    </lineage>
</organism>
<proteinExistence type="predicted"/>
<protein>
    <submittedName>
        <fullName evidence="13">LNR domain-containing protein</fullName>
    </submittedName>
</protein>
<dbReference type="WBParaSite" id="nOo.2.0.1.t12203-RA">
    <property type="protein sequence ID" value="nOo.2.0.1.t12203-RA"/>
    <property type="gene ID" value="nOo.2.0.1.g12203"/>
</dbReference>
<name>A0A182EVL2_ONCOC</name>
<dbReference type="InterPro" id="IPR023415">
    <property type="entry name" value="LDLR_class-A_CS"/>
</dbReference>
<evidence type="ECO:0000256" key="8">
    <source>
        <dbReference type="ARBA" id="ARBA00023180"/>
    </source>
</evidence>
<feature type="disulfide bond" evidence="9">
    <location>
        <begin position="39"/>
        <end position="57"/>
    </location>
</feature>
<evidence type="ECO:0000256" key="2">
    <source>
        <dbReference type="ARBA" id="ARBA00022692"/>
    </source>
</evidence>
<dbReference type="GO" id="GO:0043235">
    <property type="term" value="C:receptor complex"/>
    <property type="evidence" value="ECO:0007669"/>
    <property type="project" value="TreeGrafter"/>
</dbReference>
<evidence type="ECO:0000313" key="11">
    <source>
        <dbReference type="EMBL" id="VDM98314.1"/>
    </source>
</evidence>
<dbReference type="PANTHER" id="PTHR22722">
    <property type="entry name" value="LOW-DENSITY LIPOPROTEIN RECEPTOR-RELATED PROTEIN 2-RELATED"/>
    <property type="match status" value="1"/>
</dbReference>
<dbReference type="FunFam" id="4.10.400.10:FF:000113">
    <property type="entry name" value="Low-density lipoprotein receptor-related protein 8"/>
    <property type="match status" value="1"/>
</dbReference>
<dbReference type="SMART" id="SM00192">
    <property type="entry name" value="LDLa"/>
    <property type="match status" value="1"/>
</dbReference>
<keyword evidence="8" id="KW-0325">Glycoprotein</keyword>
<evidence type="ECO:0000256" key="10">
    <source>
        <dbReference type="SAM" id="MobiDB-lite"/>
    </source>
</evidence>
<dbReference type="AlphaFoldDB" id="A0A182EVL2"/>
<evidence type="ECO:0000256" key="6">
    <source>
        <dbReference type="ARBA" id="ARBA00023157"/>
    </source>
</evidence>